<dbReference type="InterPro" id="IPR036390">
    <property type="entry name" value="WH_DNA-bd_sf"/>
</dbReference>
<feature type="domain" description="HTH gntR-type" evidence="5">
    <location>
        <begin position="15"/>
        <end position="82"/>
    </location>
</feature>
<dbReference type="InterPro" id="IPR011711">
    <property type="entry name" value="GntR_C"/>
</dbReference>
<dbReference type="InterPro" id="IPR008920">
    <property type="entry name" value="TF_FadR/GntR_C"/>
</dbReference>
<dbReference type="InterPro" id="IPR000524">
    <property type="entry name" value="Tscrpt_reg_HTH_GntR"/>
</dbReference>
<keyword evidence="2" id="KW-0238">DNA-binding</keyword>
<keyword evidence="3" id="KW-0804">Transcription</keyword>
<dbReference type="SUPFAM" id="SSF48008">
    <property type="entry name" value="GntR ligand-binding domain-like"/>
    <property type="match status" value="1"/>
</dbReference>
<dbReference type="SUPFAM" id="SSF46785">
    <property type="entry name" value="Winged helix' DNA-binding domain"/>
    <property type="match status" value="1"/>
</dbReference>
<gene>
    <name evidence="6" type="ORF">RXV79_13740</name>
</gene>
<dbReference type="PRINTS" id="PR00035">
    <property type="entry name" value="HTHGNTR"/>
</dbReference>
<evidence type="ECO:0000256" key="1">
    <source>
        <dbReference type="ARBA" id="ARBA00023015"/>
    </source>
</evidence>
<dbReference type="InterPro" id="IPR036388">
    <property type="entry name" value="WH-like_DNA-bd_sf"/>
</dbReference>
<dbReference type="Proteomes" id="UP001303946">
    <property type="component" value="Chromosome"/>
</dbReference>
<dbReference type="Pfam" id="PF00392">
    <property type="entry name" value="GntR"/>
    <property type="match status" value="1"/>
</dbReference>
<dbReference type="RefSeq" id="WP_316698158.1">
    <property type="nucleotide sequence ID" value="NZ_CP136336.1"/>
</dbReference>
<dbReference type="PANTHER" id="PTHR43537:SF5">
    <property type="entry name" value="UXU OPERON TRANSCRIPTIONAL REGULATOR"/>
    <property type="match status" value="1"/>
</dbReference>
<dbReference type="CDD" id="cd07377">
    <property type="entry name" value="WHTH_GntR"/>
    <property type="match status" value="1"/>
</dbReference>
<evidence type="ECO:0000259" key="5">
    <source>
        <dbReference type="PROSITE" id="PS50949"/>
    </source>
</evidence>
<name>A0ABZ0CTW6_9BURK</name>
<keyword evidence="7" id="KW-1185">Reference proteome</keyword>
<dbReference type="Pfam" id="PF07729">
    <property type="entry name" value="FCD"/>
    <property type="match status" value="1"/>
</dbReference>
<proteinExistence type="predicted"/>
<sequence length="254" mass="27177">MDLILARQTAAGSGASLQDRIRIAVEQEILSGSWPPGSAIDEKALAAQFKTSRTPVREALLVLATQGLVQIAPRSGIYVRKATPAELVATLEALSELESIVASLAARRATGEQCKELEAALVKASGFAEAQDRRGYEKANAVLHELIYKASGNPVLVEHVRSVRRTLAAYRQRSMDKPGRLKASDKEHRTIVQAIRDGDAAAAARAMHQHIDLGGDAMVQLVLAAQTTAETLSSNPTAAQPTPPPAAKKRKPRK</sequence>
<feature type="region of interest" description="Disordered" evidence="4">
    <location>
        <begin position="230"/>
        <end position="254"/>
    </location>
</feature>
<protein>
    <submittedName>
        <fullName evidence="6">GntR family transcriptional regulator</fullName>
    </submittedName>
</protein>
<accession>A0ABZ0CTW6</accession>
<evidence type="ECO:0000313" key="6">
    <source>
        <dbReference type="EMBL" id="WOB05984.1"/>
    </source>
</evidence>
<dbReference type="PROSITE" id="PS50949">
    <property type="entry name" value="HTH_GNTR"/>
    <property type="match status" value="1"/>
</dbReference>
<evidence type="ECO:0000256" key="2">
    <source>
        <dbReference type="ARBA" id="ARBA00023125"/>
    </source>
</evidence>
<dbReference type="EMBL" id="CP136336">
    <property type="protein sequence ID" value="WOB05984.1"/>
    <property type="molecule type" value="Genomic_DNA"/>
</dbReference>
<dbReference type="Gene3D" id="1.10.10.10">
    <property type="entry name" value="Winged helix-like DNA-binding domain superfamily/Winged helix DNA-binding domain"/>
    <property type="match status" value="1"/>
</dbReference>
<organism evidence="6 7">
    <name type="scientific">Piscinibacter gummiphilus</name>
    <dbReference type="NCBI Taxonomy" id="946333"/>
    <lineage>
        <taxon>Bacteria</taxon>
        <taxon>Pseudomonadati</taxon>
        <taxon>Pseudomonadota</taxon>
        <taxon>Betaproteobacteria</taxon>
        <taxon>Burkholderiales</taxon>
        <taxon>Sphaerotilaceae</taxon>
        <taxon>Piscinibacter</taxon>
    </lineage>
</organism>
<evidence type="ECO:0000313" key="7">
    <source>
        <dbReference type="Proteomes" id="UP001303946"/>
    </source>
</evidence>
<keyword evidence="1" id="KW-0805">Transcription regulation</keyword>
<dbReference type="SMART" id="SM00895">
    <property type="entry name" value="FCD"/>
    <property type="match status" value="1"/>
</dbReference>
<evidence type="ECO:0000256" key="3">
    <source>
        <dbReference type="ARBA" id="ARBA00023163"/>
    </source>
</evidence>
<dbReference type="SMART" id="SM00345">
    <property type="entry name" value="HTH_GNTR"/>
    <property type="match status" value="1"/>
</dbReference>
<evidence type="ECO:0000256" key="4">
    <source>
        <dbReference type="SAM" id="MobiDB-lite"/>
    </source>
</evidence>
<reference evidence="6 7" key="1">
    <citation type="submission" date="2023-10" db="EMBL/GenBank/DDBJ databases">
        <title>Bacteria for the degradation of biodegradable plastic PBAT(Polybutylene adipate terephthalate).</title>
        <authorList>
            <person name="Weon H.-Y."/>
            <person name="Yeon J."/>
        </authorList>
    </citation>
    <scope>NUCLEOTIDE SEQUENCE [LARGE SCALE GENOMIC DNA]</scope>
    <source>
        <strain evidence="6 7">SBD 7-3</strain>
    </source>
</reference>
<dbReference type="Gene3D" id="1.20.120.530">
    <property type="entry name" value="GntR ligand-binding domain-like"/>
    <property type="match status" value="1"/>
</dbReference>
<dbReference type="PANTHER" id="PTHR43537">
    <property type="entry name" value="TRANSCRIPTIONAL REGULATOR, GNTR FAMILY"/>
    <property type="match status" value="1"/>
</dbReference>